<dbReference type="OrthoDB" id="2156220at2"/>
<sequence length="217" mass="24600">MWHLVRLGIALIGFLGATMASAIETPQHTVVETHSDFELRRYAPQIVAEVEVESTFENASGLAFRLLADYIFGNNLSQKKMSMTAPVQQQASEKIAMTAPVAQQPTADTTVESSPNGKQRYRVNFFMPAEYTMETLPKPNNQSVTLRQIPERMIAVRRYRGGWSQERYRAEERRLLEALRTAGFTTKGTPIFNRYNSPFSLPLMRVNEVAIEVEPRS</sequence>
<evidence type="ECO:0000313" key="2">
    <source>
        <dbReference type="EMBL" id="AQQ67867.1"/>
    </source>
</evidence>
<dbReference type="Proteomes" id="UP000188219">
    <property type="component" value="Chromosome"/>
</dbReference>
<name>A0A1Q2M6G2_9GAMM</name>
<organism evidence="2 3">
    <name type="scientific">Microbulbifer agarilyticus</name>
    <dbReference type="NCBI Taxonomy" id="260552"/>
    <lineage>
        <taxon>Bacteria</taxon>
        <taxon>Pseudomonadati</taxon>
        <taxon>Pseudomonadota</taxon>
        <taxon>Gammaproteobacteria</taxon>
        <taxon>Cellvibrionales</taxon>
        <taxon>Microbulbiferaceae</taxon>
        <taxon>Microbulbifer</taxon>
    </lineage>
</organism>
<dbReference type="SUPFAM" id="SSF55136">
    <property type="entry name" value="Probable bacterial effector-binding domain"/>
    <property type="match status" value="2"/>
</dbReference>
<dbReference type="PANTHER" id="PTHR11220">
    <property type="entry name" value="HEME-BINDING PROTEIN-RELATED"/>
    <property type="match status" value="1"/>
</dbReference>
<feature type="chain" id="PRO_5013292545" evidence="1">
    <location>
        <begin position="23"/>
        <end position="217"/>
    </location>
</feature>
<accession>A0A1Q2M6G2</accession>
<feature type="signal peptide" evidence="1">
    <location>
        <begin position="1"/>
        <end position="22"/>
    </location>
</feature>
<dbReference type="KEGG" id="maga:Mag101_09590"/>
<evidence type="ECO:0000256" key="1">
    <source>
        <dbReference type="SAM" id="SignalP"/>
    </source>
</evidence>
<keyword evidence="3" id="KW-1185">Reference proteome</keyword>
<dbReference type="Gene3D" id="3.20.80.10">
    <property type="entry name" value="Regulatory factor, effector binding domain"/>
    <property type="match status" value="2"/>
</dbReference>
<keyword evidence="1" id="KW-0732">Signal</keyword>
<reference evidence="2" key="1">
    <citation type="submission" date="2017-02" db="EMBL/GenBank/DDBJ databases">
        <title>Genome of Microbulbifer agarilyticus GP101.</title>
        <authorList>
            <person name="Jung J."/>
            <person name="Bae S.S."/>
            <person name="Baek K."/>
        </authorList>
    </citation>
    <scope>NUCLEOTIDE SEQUENCE [LARGE SCALE GENOMIC DNA]</scope>
    <source>
        <strain evidence="2">GP101</strain>
    </source>
</reference>
<dbReference type="RefSeq" id="WP_077404013.1">
    <property type="nucleotide sequence ID" value="NZ_CP019650.1"/>
</dbReference>
<dbReference type="InterPro" id="IPR006917">
    <property type="entry name" value="SOUL_heme-bd"/>
</dbReference>
<gene>
    <name evidence="2" type="ORF">Mag101_09590</name>
</gene>
<dbReference type="InterPro" id="IPR011256">
    <property type="entry name" value="Reg_factor_effector_dom_sf"/>
</dbReference>
<dbReference type="PANTHER" id="PTHR11220:SF58">
    <property type="entry name" value="SOUL HEME-BINDING FAMILY PROTEIN"/>
    <property type="match status" value="1"/>
</dbReference>
<dbReference type="AlphaFoldDB" id="A0A1Q2M6G2"/>
<protein>
    <submittedName>
        <fullName evidence="2">Heme-binding protein</fullName>
    </submittedName>
</protein>
<dbReference type="EMBL" id="CP019650">
    <property type="protein sequence ID" value="AQQ67867.1"/>
    <property type="molecule type" value="Genomic_DNA"/>
</dbReference>
<dbReference type="STRING" id="260552.Mag101_09590"/>
<evidence type="ECO:0000313" key="3">
    <source>
        <dbReference type="Proteomes" id="UP000188219"/>
    </source>
</evidence>
<proteinExistence type="predicted"/>
<dbReference type="Pfam" id="PF04832">
    <property type="entry name" value="SOUL"/>
    <property type="match status" value="1"/>
</dbReference>